<dbReference type="AlphaFoldDB" id="A0A8T8I6G7"/>
<organism evidence="3 4">
    <name type="scientific">Saccharothrix algeriensis</name>
    <dbReference type="NCBI Taxonomy" id="173560"/>
    <lineage>
        <taxon>Bacteria</taxon>
        <taxon>Bacillati</taxon>
        <taxon>Actinomycetota</taxon>
        <taxon>Actinomycetes</taxon>
        <taxon>Pseudonocardiales</taxon>
        <taxon>Pseudonocardiaceae</taxon>
        <taxon>Saccharothrix</taxon>
    </lineage>
</organism>
<feature type="compositionally biased region" description="Low complexity" evidence="1">
    <location>
        <begin position="33"/>
        <end position="51"/>
    </location>
</feature>
<sequence length="396" mass="42769">MLWDTPQVCRRAGVQPNPLPSARSPLGGNDGQPPAHLHTPAPTATRPSPRGRTAHTHMSLRKVTKRFRGCECRPHLAAPEHPSPEVTMTRQSTAHRDAMLAVALDAVARGWHVFPLRPHSKKPPAFHSLDNCPRTGICSPNHRTWEQRASNDPREVRWYWRSERYGGCNVGVATGPSRLVVIDLDTAGSSGAHPEDGSRREGVRDGLDEFLLVCEEAGQPFPFDTLTVDTPSGGVHLYFRAPAGVRLGNTQANRGRALGWKIDTRAVGGYTVAPGSTTPNGTYRVLEDRPIAELPTWLVQRLAVRPSTAGTAPAHIAADRLPAYVTAALQGEADRVARATPTSHNIVLYTAAVALGQLVAGGLLPSSRAEDTLYAAAAHMISGDCDCTDREVRRVI</sequence>
<proteinExistence type="predicted"/>
<gene>
    <name evidence="3" type="ORF">J7S33_23580</name>
</gene>
<dbReference type="EMBL" id="CP072788">
    <property type="protein sequence ID" value="QTR06359.1"/>
    <property type="molecule type" value="Genomic_DNA"/>
</dbReference>
<evidence type="ECO:0000256" key="1">
    <source>
        <dbReference type="SAM" id="MobiDB-lite"/>
    </source>
</evidence>
<feature type="non-terminal residue" evidence="3">
    <location>
        <position position="396"/>
    </location>
</feature>
<dbReference type="Pfam" id="PF09250">
    <property type="entry name" value="Prim-Pol"/>
    <property type="match status" value="1"/>
</dbReference>
<name>A0A8T8I6G7_9PSEU</name>
<feature type="domain" description="DNA primase/polymerase bifunctional N-terminal" evidence="2">
    <location>
        <begin position="103"/>
        <end position="298"/>
    </location>
</feature>
<dbReference type="Proteomes" id="UP000671828">
    <property type="component" value="Chromosome"/>
</dbReference>
<dbReference type="CDD" id="cd04859">
    <property type="entry name" value="Prim_Pol"/>
    <property type="match status" value="1"/>
</dbReference>
<evidence type="ECO:0000313" key="3">
    <source>
        <dbReference type="EMBL" id="QTR06359.1"/>
    </source>
</evidence>
<dbReference type="InterPro" id="IPR015330">
    <property type="entry name" value="DNA_primase/pol_bifunc_N"/>
</dbReference>
<accession>A0A8T8I6G7</accession>
<reference evidence="3" key="1">
    <citation type="submission" date="2021-04" db="EMBL/GenBank/DDBJ databases">
        <title>Saccharothrix algeriensis WGS.</title>
        <authorList>
            <person name="Stuskova K."/>
            <person name="Hakalova E."/>
            <person name="Tebbal A.B."/>
            <person name="Eichmeier A."/>
        </authorList>
    </citation>
    <scope>NUCLEOTIDE SEQUENCE</scope>
    <source>
        <strain evidence="3">NRRL B-24137</strain>
    </source>
</reference>
<feature type="region of interest" description="Disordered" evidence="1">
    <location>
        <begin position="1"/>
        <end position="57"/>
    </location>
</feature>
<evidence type="ECO:0000259" key="2">
    <source>
        <dbReference type="SMART" id="SM00943"/>
    </source>
</evidence>
<dbReference type="SUPFAM" id="SSF56747">
    <property type="entry name" value="Prim-pol domain"/>
    <property type="match status" value="1"/>
</dbReference>
<protein>
    <submittedName>
        <fullName evidence="3">Bifunctional DNA primase/polymerase</fullName>
    </submittedName>
</protein>
<evidence type="ECO:0000313" key="4">
    <source>
        <dbReference type="Proteomes" id="UP000671828"/>
    </source>
</evidence>
<dbReference type="SMART" id="SM00943">
    <property type="entry name" value="Prim-Pol"/>
    <property type="match status" value="1"/>
</dbReference>